<evidence type="ECO:0000313" key="1">
    <source>
        <dbReference type="EnsemblPlants" id="AVESA.00010b.r2.5AG0844580.1.CDS.1"/>
    </source>
</evidence>
<dbReference type="EnsemblPlants" id="AVESA.00010b.r2.5AG0844580.1">
    <property type="protein sequence ID" value="AVESA.00010b.r2.5AG0844580.1.CDS.1"/>
    <property type="gene ID" value="AVESA.00010b.r2.5AG0844580"/>
</dbReference>
<reference evidence="1" key="2">
    <citation type="submission" date="2025-09" db="UniProtKB">
        <authorList>
            <consortium name="EnsemblPlants"/>
        </authorList>
    </citation>
    <scope>IDENTIFICATION</scope>
</reference>
<protein>
    <submittedName>
        <fullName evidence="1">Uncharacterized protein</fullName>
    </submittedName>
</protein>
<reference evidence="1" key="1">
    <citation type="submission" date="2021-05" db="EMBL/GenBank/DDBJ databases">
        <authorList>
            <person name="Scholz U."/>
            <person name="Mascher M."/>
            <person name="Fiebig A."/>
        </authorList>
    </citation>
    <scope>NUCLEOTIDE SEQUENCE [LARGE SCALE GENOMIC DNA]</scope>
</reference>
<keyword evidence="2" id="KW-1185">Reference proteome</keyword>
<dbReference type="Proteomes" id="UP001732700">
    <property type="component" value="Chromosome 5A"/>
</dbReference>
<evidence type="ECO:0000313" key="2">
    <source>
        <dbReference type="Proteomes" id="UP001732700"/>
    </source>
</evidence>
<name>A0ACD5XLB2_AVESA</name>
<sequence length="1434" mass="160442">MEAALLTGALKPAADKLVSLIASEFASIIGVTKDLAELQGLFGDITSWVSAVGVEATETGPSPNWLKQLKAVTDDFDDLLYRLEAEKHKADMNSKNHVMANWCCTKPKSALYQTKMAHEIKEIKSRFAKIVKQRSDFNAIASSTPVTHHVQPTHRRRGELSILANTTDVLGRDELKYNIVSKLVETDTQERISIVSIAGLGGSGKTTLAKYICQDSKIKQHFEAVYWVHVSQEFEVEKLLGKLFESVSGEKSELQTLQHKIKTISEKLSKRKFVLVLDDVWNEDKHEWEQFEHHLNNGAPGSKILLTTRDGKVAEVVKSAEIFILPFLSDDDGWKLFQRSSGWDEEDLDPEFIEVGKGIVKKCAGVPIAIKSLAGNLHGKRSLKEWLSLRDSNLLTNSDIKRRVFESLWLSYFLLSDDLKQCFLLCSIFPKGYYMHKAHLISQWITHGFVSSGNGSRQLEDIGSDYFDSLLKVSFLQDLDEDKVTGRVTCKMHDLVHELTRQILKDEMTVIPTNSTNDHNQICRYLSVASSTEKVERKLFNKLRALFVMGGSFATDKPIKKGYCVRSVILEDIRRTFVPLSVSEFKYLGYLRISNSCFQELPEAITDCWNLQALHVIKCYQIAMLPESIGKLRKLRTLELSRVGYLESLPQSIGDCHSLESLHVIDCSKFKKIPDSFCQNENLRLLNIVYCKSLLHLPSGSFQKLRNLETINLSGCYNLEDLPGSFACDELHTLKLCGLTKLIVFSESITSLSYLKHLDLKGCRGLVELPAGVDNLNKLVVLNLEDCSGLVELPAGIVSLRRLVVLNLEGCDELRGLPAGLGQLTRLETLGLFVTGDSSEHARISELGSLDRLSGYLEICIRFVKDPDDARKANLKQKNNIHTFKLTFKEMDIEMEQEARMELEMAVLNFLEPPSGIKWLHIGSYKGSRLPHWLTKKMHLDNLDRKFEQTVDPPHFPHLTGMSLGGHPNVKHLTGLVELPSLERLGLDGFDTLESINIGPFPSLTMLSIGSMPHSLELTTATRAILVDSDGLPKTQCCFPRLSNLDISQCTKLNLNPCFPASLKSLSLSGSIVWPVHPLGDKPESPSCSYSNGVSPCSTLLNKLEISSVRGPSCTSGWKFLQHLGALDSLEISNCHEELKQLPGSMRTLTTLQVKRLEIARCSGLRVLPGWLGELGSLQKLKISNCVNLKVLSEGWLGELGSLQKLEISNCINLRVLSKEWLGELRSLQVLEIHNCPSLWELPEGIQHLTSLHELRIAYCDALHQLPEFGPGELRSLVLYELPCLSRLPGSMRSLTSLQVLHIEECGAVQQLPEGLGDLINLEYLDISDCEAFDQLPDQLGKLRSLQTLFIWRLPLLTCLPESIGQLCALRELNIHDCRGLTSLPISIQRLTGLQKLHMSGNPDLAKRYKQGAGKDWHLISHIPDVEISDAVNF</sequence>
<accession>A0ACD5XLB2</accession>
<organism evidence="1 2">
    <name type="scientific">Avena sativa</name>
    <name type="common">Oat</name>
    <dbReference type="NCBI Taxonomy" id="4498"/>
    <lineage>
        <taxon>Eukaryota</taxon>
        <taxon>Viridiplantae</taxon>
        <taxon>Streptophyta</taxon>
        <taxon>Embryophyta</taxon>
        <taxon>Tracheophyta</taxon>
        <taxon>Spermatophyta</taxon>
        <taxon>Magnoliopsida</taxon>
        <taxon>Liliopsida</taxon>
        <taxon>Poales</taxon>
        <taxon>Poaceae</taxon>
        <taxon>BOP clade</taxon>
        <taxon>Pooideae</taxon>
        <taxon>Poodae</taxon>
        <taxon>Poeae</taxon>
        <taxon>Poeae Chloroplast Group 1 (Aveneae type)</taxon>
        <taxon>Aveninae</taxon>
        <taxon>Avena</taxon>
    </lineage>
</organism>
<proteinExistence type="predicted"/>